<evidence type="ECO:0000259" key="6">
    <source>
        <dbReference type="PROSITE" id="PS51746"/>
    </source>
</evidence>
<dbReference type="SMART" id="SM00331">
    <property type="entry name" value="PP2C_SIG"/>
    <property type="match status" value="1"/>
</dbReference>
<dbReference type="InterPro" id="IPR001932">
    <property type="entry name" value="PPM-type_phosphatase-like_dom"/>
</dbReference>
<evidence type="ECO:0000313" key="7">
    <source>
        <dbReference type="EMBL" id="SER64947.1"/>
    </source>
</evidence>
<proteinExistence type="predicted"/>
<keyword evidence="1" id="KW-0808">Transferase</keyword>
<dbReference type="OrthoDB" id="9801841at2"/>
<dbReference type="Gene3D" id="1.10.510.10">
    <property type="entry name" value="Transferase(Phosphotransferase) domain 1"/>
    <property type="match status" value="1"/>
</dbReference>
<evidence type="ECO:0000259" key="5">
    <source>
        <dbReference type="PROSITE" id="PS50011"/>
    </source>
</evidence>
<dbReference type="InterPro" id="IPR000719">
    <property type="entry name" value="Prot_kinase_dom"/>
</dbReference>
<dbReference type="Gene3D" id="3.30.200.20">
    <property type="entry name" value="Phosphorylase Kinase, domain 1"/>
    <property type="match status" value="1"/>
</dbReference>
<dbReference type="PANTHER" id="PTHR43289:SF6">
    <property type="entry name" value="SERINE_THREONINE-PROTEIN KINASE NEKL-3"/>
    <property type="match status" value="1"/>
</dbReference>
<dbReference type="PROSITE" id="PS50011">
    <property type="entry name" value="PROTEIN_KINASE_DOM"/>
    <property type="match status" value="1"/>
</dbReference>
<evidence type="ECO:0000256" key="4">
    <source>
        <dbReference type="ARBA" id="ARBA00022840"/>
    </source>
</evidence>
<evidence type="ECO:0000256" key="3">
    <source>
        <dbReference type="ARBA" id="ARBA00022777"/>
    </source>
</evidence>
<sequence>MPRDTTAPDALRVTIGQFSSAGRRGENQDFHGALVPTGAALTLKGVTLAVADGISPSPVSARAAETAVASLLSDYYATPDAWTVRTAATRVIAATNGWLHGQGAGGDPDGGWVCTLSALILKGRAAHVLHVGDSRVGRWRDGTLEPLTEDHRVTLSGGQTYLGRALGTGEGVEIDYRRVPVAVGDVFVLTTDGAHDHLDAAGLARALEAPDLDGAARRVAEAAVAAGSDDDVTVQIARIDALPSADAALDPGPAALPVPPLPATGDVIDGFRIVREVQVTPRSHVFLATDPAGGRVALKIPAGETARDADYLRRFALEDWIAARVSSPHVLRAATPPERRSALYVATEWVEGRTLRQWMTDTPHPPRETVRGIVEQIAAGLRALHRREMIHQDLRPENVMIDDEGTVKIIDLGSVSVAGAEEAVPGTLGALPGTFQYTAPEYLSGDAVSWRSDQFGLAVIAYEMLTGRLPYGAQVARVRSRTDQRRLRYRPARDDDSGVPEWIDAALRRALHPDPLRRYDALSEFTADLRRPGAGWKDGRHVPLAERNPVRFWQTVSAVLALSCAILAAQIGG</sequence>
<dbReference type="EMBL" id="FOGU01000002">
    <property type="protein sequence ID" value="SER64947.1"/>
    <property type="molecule type" value="Genomic_DNA"/>
</dbReference>
<dbReference type="RefSeq" id="WP_092688278.1">
    <property type="nucleotide sequence ID" value="NZ_FOGU01000002.1"/>
</dbReference>
<organism evidence="7 8">
    <name type="scientific">Tranquillimonas rosea</name>
    <dbReference type="NCBI Taxonomy" id="641238"/>
    <lineage>
        <taxon>Bacteria</taxon>
        <taxon>Pseudomonadati</taxon>
        <taxon>Pseudomonadota</taxon>
        <taxon>Alphaproteobacteria</taxon>
        <taxon>Rhodobacterales</taxon>
        <taxon>Roseobacteraceae</taxon>
        <taxon>Tranquillimonas</taxon>
    </lineage>
</organism>
<dbReference type="InterPro" id="IPR036457">
    <property type="entry name" value="PPM-type-like_dom_sf"/>
</dbReference>
<dbReference type="GO" id="GO:0005524">
    <property type="term" value="F:ATP binding"/>
    <property type="evidence" value="ECO:0007669"/>
    <property type="project" value="UniProtKB-KW"/>
</dbReference>
<dbReference type="PROSITE" id="PS00109">
    <property type="entry name" value="PROTEIN_KINASE_TYR"/>
    <property type="match status" value="1"/>
</dbReference>
<dbReference type="PROSITE" id="PS51746">
    <property type="entry name" value="PPM_2"/>
    <property type="match status" value="1"/>
</dbReference>
<dbReference type="SUPFAM" id="SSF81606">
    <property type="entry name" value="PP2C-like"/>
    <property type="match status" value="1"/>
</dbReference>
<dbReference type="AlphaFoldDB" id="A0A1H9QX18"/>
<keyword evidence="8" id="KW-1185">Reference proteome</keyword>
<dbReference type="GO" id="GO:0004674">
    <property type="term" value="F:protein serine/threonine kinase activity"/>
    <property type="evidence" value="ECO:0007669"/>
    <property type="project" value="UniProtKB-KW"/>
</dbReference>
<evidence type="ECO:0000256" key="1">
    <source>
        <dbReference type="ARBA" id="ARBA00022679"/>
    </source>
</evidence>
<dbReference type="CDD" id="cd00143">
    <property type="entry name" value="PP2Cc"/>
    <property type="match status" value="1"/>
</dbReference>
<dbReference type="InterPro" id="IPR011009">
    <property type="entry name" value="Kinase-like_dom_sf"/>
</dbReference>
<protein>
    <submittedName>
        <fullName evidence="7">Serine/threonine protein kinase</fullName>
    </submittedName>
</protein>
<dbReference type="Pfam" id="PF13672">
    <property type="entry name" value="PP2C_2"/>
    <property type="match status" value="1"/>
</dbReference>
<dbReference type="CDD" id="cd14014">
    <property type="entry name" value="STKc_PknB_like"/>
    <property type="match status" value="1"/>
</dbReference>
<feature type="domain" description="PPM-type phosphatase" evidence="6">
    <location>
        <begin position="14"/>
        <end position="239"/>
    </location>
</feature>
<evidence type="ECO:0000313" key="8">
    <source>
        <dbReference type="Proteomes" id="UP000198885"/>
    </source>
</evidence>
<accession>A0A1H9QX18</accession>
<dbReference type="PANTHER" id="PTHR43289">
    <property type="entry name" value="MITOGEN-ACTIVATED PROTEIN KINASE KINASE KINASE 20-RELATED"/>
    <property type="match status" value="1"/>
</dbReference>
<feature type="domain" description="Protein kinase" evidence="5">
    <location>
        <begin position="271"/>
        <end position="544"/>
    </location>
</feature>
<gene>
    <name evidence="7" type="ORF">SAMN04490244_10220</name>
</gene>
<dbReference type="SMART" id="SM00332">
    <property type="entry name" value="PP2Cc"/>
    <property type="match status" value="1"/>
</dbReference>
<dbReference type="Pfam" id="PF00069">
    <property type="entry name" value="Pkinase"/>
    <property type="match status" value="1"/>
</dbReference>
<dbReference type="Proteomes" id="UP000198885">
    <property type="component" value="Unassembled WGS sequence"/>
</dbReference>
<keyword evidence="7" id="KW-0723">Serine/threonine-protein kinase</keyword>
<dbReference type="STRING" id="641238.SAMN04490244_10220"/>
<keyword evidence="2" id="KW-0547">Nucleotide-binding</keyword>
<evidence type="ECO:0000256" key="2">
    <source>
        <dbReference type="ARBA" id="ARBA00022741"/>
    </source>
</evidence>
<reference evidence="7 8" key="1">
    <citation type="submission" date="2016-10" db="EMBL/GenBank/DDBJ databases">
        <authorList>
            <person name="de Groot N.N."/>
        </authorList>
    </citation>
    <scope>NUCLEOTIDE SEQUENCE [LARGE SCALE GENOMIC DNA]</scope>
    <source>
        <strain evidence="7 8">DSM 23042</strain>
    </source>
</reference>
<keyword evidence="4" id="KW-0067">ATP-binding</keyword>
<dbReference type="Gene3D" id="3.60.40.10">
    <property type="entry name" value="PPM-type phosphatase domain"/>
    <property type="match status" value="1"/>
</dbReference>
<name>A0A1H9QX18_9RHOB</name>
<keyword evidence="3 7" id="KW-0418">Kinase</keyword>
<dbReference type="SUPFAM" id="SSF56112">
    <property type="entry name" value="Protein kinase-like (PK-like)"/>
    <property type="match status" value="1"/>
</dbReference>
<dbReference type="InterPro" id="IPR008266">
    <property type="entry name" value="Tyr_kinase_AS"/>
</dbReference>